<sequence>MFFYRNGKYYIKSGKGVVLMLFLSWDTVYNDKKRLIKLFEKEYRIEPIEMYTEETEQEVFYLGYRFKKDGKQVVIKVPFIKDKAERFAAYSNKWEMLINEKNVGTYKNVKEAFKVLQNEENAS</sequence>
<gene>
    <name evidence="2" type="ORF">ACFOU2_21510</name>
</gene>
<accession>A0ABV8B9U4</accession>
<dbReference type="SUPFAM" id="SSF143579">
    <property type="entry name" value="GK1464-like"/>
    <property type="match status" value="1"/>
</dbReference>
<feature type="domain" description="GK1464-like" evidence="1">
    <location>
        <begin position="23"/>
        <end position="114"/>
    </location>
</feature>
<comment type="caution">
    <text evidence="2">The sequence shown here is derived from an EMBL/GenBank/DDBJ whole genome shotgun (WGS) entry which is preliminary data.</text>
</comment>
<evidence type="ECO:0000259" key="1">
    <source>
        <dbReference type="Pfam" id="PF18681"/>
    </source>
</evidence>
<dbReference type="Gene3D" id="3.30.70.1480">
    <property type="entry name" value="GK1464-like"/>
    <property type="match status" value="1"/>
</dbReference>
<dbReference type="InterPro" id="IPR028990">
    <property type="entry name" value="GK1464-like"/>
</dbReference>
<evidence type="ECO:0000313" key="2">
    <source>
        <dbReference type="EMBL" id="MFC3885912.1"/>
    </source>
</evidence>
<dbReference type="Pfam" id="PF18681">
    <property type="entry name" value="DUF5634"/>
    <property type="match status" value="1"/>
</dbReference>
<organism evidence="2 3">
    <name type="scientific">Bacillus songklensis</name>
    <dbReference type="NCBI Taxonomy" id="1069116"/>
    <lineage>
        <taxon>Bacteria</taxon>
        <taxon>Bacillati</taxon>
        <taxon>Bacillota</taxon>
        <taxon>Bacilli</taxon>
        <taxon>Bacillales</taxon>
        <taxon>Bacillaceae</taxon>
        <taxon>Bacillus</taxon>
    </lineage>
</organism>
<dbReference type="Proteomes" id="UP001595752">
    <property type="component" value="Unassembled WGS sequence"/>
</dbReference>
<dbReference type="InterPro" id="IPR040915">
    <property type="entry name" value="GK1464-like_dom"/>
</dbReference>
<protein>
    <submittedName>
        <fullName evidence="2">DUF5634 family protein</fullName>
    </submittedName>
</protein>
<evidence type="ECO:0000313" key="3">
    <source>
        <dbReference type="Proteomes" id="UP001595752"/>
    </source>
</evidence>
<name>A0ABV8B9U4_9BACI</name>
<dbReference type="EMBL" id="JBHRZT010000072">
    <property type="protein sequence ID" value="MFC3885912.1"/>
    <property type="molecule type" value="Genomic_DNA"/>
</dbReference>
<proteinExistence type="predicted"/>
<keyword evidence="3" id="KW-1185">Reference proteome</keyword>
<reference evidence="3" key="1">
    <citation type="journal article" date="2019" name="Int. J. Syst. Evol. Microbiol.">
        <title>The Global Catalogue of Microorganisms (GCM) 10K type strain sequencing project: providing services to taxonomists for standard genome sequencing and annotation.</title>
        <authorList>
            <consortium name="The Broad Institute Genomics Platform"/>
            <consortium name="The Broad Institute Genome Sequencing Center for Infectious Disease"/>
            <person name="Wu L."/>
            <person name="Ma J."/>
        </authorList>
    </citation>
    <scope>NUCLEOTIDE SEQUENCE [LARGE SCALE GENOMIC DNA]</scope>
    <source>
        <strain evidence="3">CCUG 61889</strain>
    </source>
</reference>